<evidence type="ECO:0000313" key="1">
    <source>
        <dbReference type="EMBL" id="TQL47396.1"/>
    </source>
</evidence>
<organism evidence="1 2">
    <name type="scientific">Homoserinimonas aerilata</name>
    <dbReference type="NCBI Taxonomy" id="1162970"/>
    <lineage>
        <taxon>Bacteria</taxon>
        <taxon>Bacillati</taxon>
        <taxon>Actinomycetota</taxon>
        <taxon>Actinomycetes</taxon>
        <taxon>Micrococcales</taxon>
        <taxon>Microbacteriaceae</taxon>
        <taxon>Homoserinimonas</taxon>
    </lineage>
</organism>
<reference evidence="1 2" key="1">
    <citation type="submission" date="2019-06" db="EMBL/GenBank/DDBJ databases">
        <title>Sequencing the genomes of 1000 actinobacteria strains.</title>
        <authorList>
            <person name="Klenk H.-P."/>
        </authorList>
    </citation>
    <scope>NUCLEOTIDE SEQUENCE [LARGE SCALE GENOMIC DNA]</scope>
    <source>
        <strain evidence="1 2">DSM 26477</strain>
    </source>
</reference>
<comment type="caution">
    <text evidence="1">The sequence shown here is derived from an EMBL/GenBank/DDBJ whole genome shotgun (WGS) entry which is preliminary data.</text>
</comment>
<dbReference type="EMBL" id="VFOM01000001">
    <property type="protein sequence ID" value="TQL47396.1"/>
    <property type="molecule type" value="Genomic_DNA"/>
</dbReference>
<dbReference type="AlphaFoldDB" id="A0A542YH52"/>
<accession>A0A542YH52</accession>
<dbReference type="Proteomes" id="UP000317998">
    <property type="component" value="Unassembled WGS sequence"/>
</dbReference>
<sequence>MPNAEDPPPSAAYYSYRVHWSAVDETFIGTVTEFPSLAWAANQECQALSGIQSLVASALRDMLDDGEVAPSAQPPISPHVDCAH</sequence>
<evidence type="ECO:0000313" key="2">
    <source>
        <dbReference type="Proteomes" id="UP000317998"/>
    </source>
</evidence>
<keyword evidence="2" id="KW-1185">Reference proteome</keyword>
<gene>
    <name evidence="1" type="ORF">FB562_0454</name>
</gene>
<proteinExistence type="predicted"/>
<dbReference type="InterPro" id="IPR035069">
    <property type="entry name" value="TTHA1013/TTHA0281-like"/>
</dbReference>
<name>A0A542YH52_9MICO</name>
<dbReference type="SUPFAM" id="SSF143100">
    <property type="entry name" value="TTHA1013/TTHA0281-like"/>
    <property type="match status" value="1"/>
</dbReference>
<protein>
    <submittedName>
        <fullName evidence="1">Uncharacterized protein</fullName>
    </submittedName>
</protein>